<proteinExistence type="predicted"/>
<sequence>MDFEKINKREATEDTSEEDVLNSNNVELIAKYAKENRNKGAIDKARELLEFARKTGEEVVQNLFNSFKECERDGKDYLDFENTKSGKLALSLLETMPEPFKSRASEKLESYKQELKYNAELFKKHNNDPVTTWKEIAGFDYRTDSSFMERFKAFLFRDSQALSRGYWENNKLKMDINPFAVECIIRDVDSYNKLYLDEDNKASKDTGGFFKSKSKFKTGITAINDTVWISIPKEEYIKTSKHETEHAIHEKTNPIITDRYYSSRLGSRLYKNDNFDSNKKMINKVSKETLYGYLERAKDEIFAYMKGGEKQKKVGYFLLDKTERGSYDYNKDNRTTSYNTINSNDLLLNDEKQKLKEAIDFMQSEYDRVLKNMIDVIYNENKSLEFFRNVPINELWKYSDGKYGRTDFIIREFKF</sequence>
<dbReference type="EMBL" id="PFPX01000046">
    <property type="protein sequence ID" value="PJA09823.1"/>
    <property type="molecule type" value="Genomic_DNA"/>
</dbReference>
<gene>
    <name evidence="1" type="ORF">COX68_01865</name>
</gene>
<reference evidence="2" key="1">
    <citation type="submission" date="2017-09" db="EMBL/GenBank/DDBJ databases">
        <title>Depth-based differentiation of microbial function through sediment-hosted aquifers and enrichment of novel symbionts in the deep terrestrial subsurface.</title>
        <authorList>
            <person name="Probst A.J."/>
            <person name="Ladd B."/>
            <person name="Jarett J.K."/>
            <person name="Geller-Mcgrath D.E."/>
            <person name="Sieber C.M.K."/>
            <person name="Emerson J.B."/>
            <person name="Anantharaman K."/>
            <person name="Thomas B.C."/>
            <person name="Malmstrom R."/>
            <person name="Stieglmeier M."/>
            <person name="Klingl A."/>
            <person name="Woyke T."/>
            <person name="Ryan C.M."/>
            <person name="Banfield J.F."/>
        </authorList>
    </citation>
    <scope>NUCLEOTIDE SEQUENCE [LARGE SCALE GENOMIC DNA]</scope>
</reference>
<protein>
    <submittedName>
        <fullName evidence="1">Uncharacterized protein</fullName>
    </submittedName>
</protein>
<organism evidence="1 2">
    <name type="scientific">Candidatus Falkowbacteria bacterium CG_4_10_14_0_2_um_filter_41_15</name>
    <dbReference type="NCBI Taxonomy" id="1974554"/>
    <lineage>
        <taxon>Bacteria</taxon>
        <taxon>Candidatus Falkowiibacteriota</taxon>
    </lineage>
</organism>
<name>A0A2M7VZ69_9BACT</name>
<comment type="caution">
    <text evidence="1">The sequence shown here is derived from an EMBL/GenBank/DDBJ whole genome shotgun (WGS) entry which is preliminary data.</text>
</comment>
<dbReference type="AlphaFoldDB" id="A0A2M7VZ69"/>
<evidence type="ECO:0000313" key="2">
    <source>
        <dbReference type="Proteomes" id="UP000228743"/>
    </source>
</evidence>
<dbReference type="Proteomes" id="UP000228743">
    <property type="component" value="Unassembled WGS sequence"/>
</dbReference>
<accession>A0A2M7VZ69</accession>
<evidence type="ECO:0000313" key="1">
    <source>
        <dbReference type="EMBL" id="PJA09823.1"/>
    </source>
</evidence>